<accession>A0A2S5B927</accession>
<feature type="compositionally biased region" description="Pro residues" evidence="1">
    <location>
        <begin position="380"/>
        <end position="392"/>
    </location>
</feature>
<keyword evidence="3" id="KW-1185">Reference proteome</keyword>
<name>A0A2S5B927_9BASI</name>
<dbReference type="OrthoDB" id="5321006at2759"/>
<dbReference type="Proteomes" id="UP000237144">
    <property type="component" value="Unassembled WGS sequence"/>
</dbReference>
<feature type="region of interest" description="Disordered" evidence="1">
    <location>
        <begin position="216"/>
        <end position="249"/>
    </location>
</feature>
<organism evidence="2 3">
    <name type="scientific">Rhodotorula taiwanensis</name>
    <dbReference type="NCBI Taxonomy" id="741276"/>
    <lineage>
        <taxon>Eukaryota</taxon>
        <taxon>Fungi</taxon>
        <taxon>Dikarya</taxon>
        <taxon>Basidiomycota</taxon>
        <taxon>Pucciniomycotina</taxon>
        <taxon>Microbotryomycetes</taxon>
        <taxon>Sporidiobolales</taxon>
        <taxon>Sporidiobolaceae</taxon>
        <taxon>Rhodotorula</taxon>
    </lineage>
</organism>
<feature type="compositionally biased region" description="Low complexity" evidence="1">
    <location>
        <begin position="362"/>
        <end position="379"/>
    </location>
</feature>
<protein>
    <submittedName>
        <fullName evidence="2">Uncharacterized protein</fullName>
    </submittedName>
</protein>
<feature type="region of interest" description="Disordered" evidence="1">
    <location>
        <begin position="304"/>
        <end position="332"/>
    </location>
</feature>
<dbReference type="EMBL" id="PJQD01000038">
    <property type="protein sequence ID" value="POY73221.1"/>
    <property type="molecule type" value="Genomic_DNA"/>
</dbReference>
<feature type="compositionally biased region" description="Low complexity" evidence="1">
    <location>
        <begin position="216"/>
        <end position="230"/>
    </location>
</feature>
<evidence type="ECO:0000313" key="3">
    <source>
        <dbReference type="Proteomes" id="UP000237144"/>
    </source>
</evidence>
<comment type="caution">
    <text evidence="2">The sequence shown here is derived from an EMBL/GenBank/DDBJ whole genome shotgun (WGS) entry which is preliminary data.</text>
</comment>
<gene>
    <name evidence="2" type="ORF">BMF94_3554</name>
</gene>
<proteinExistence type="predicted"/>
<evidence type="ECO:0000313" key="2">
    <source>
        <dbReference type="EMBL" id="POY73221.1"/>
    </source>
</evidence>
<dbReference type="STRING" id="741276.A0A2S5B927"/>
<dbReference type="AlphaFoldDB" id="A0A2S5B927"/>
<feature type="region of interest" description="Disordered" evidence="1">
    <location>
        <begin position="362"/>
        <end position="402"/>
    </location>
</feature>
<evidence type="ECO:0000256" key="1">
    <source>
        <dbReference type="SAM" id="MobiDB-lite"/>
    </source>
</evidence>
<sequence>MADQLWLRADYPIGPFSQQPVEQAICDVLAKAPYSAWTTGDCAFRWDYIDRPAAGTACLVLLQPQNRPIPPDGLRYLYPEAPDRRTVSQHTVTAPESVANPTSATRFDVVLECWTSTCGHLPPMTSSQPLPAGSPELRLTRFRKRWRLVNGSQPALWFVWWGQDEAGGLGQGQVAPNAPQGWESAPARQYPLAAVAKLPSPPFYPFPNPNRQNPVAAAAAAGNATDAASPRATGSPYGSQALGLMPPPATPLARQQQLAALASQAGAGLQSGNLSALEIRQQQYQALAAQQQQQQQQQAAMAAAAGNTANQTGQMLPPGLTPQQISAMQARQIQQQQQQQAAYQAAAAAAAQGAGPAARAGAAAGAASSRRKSTSATTAPAPPGAAGPPTPDEPPRPGDILDQISPRQLEMHRYALQHQLLAPVFNAWPTSSILAGEPRVRQLQEVTATGGVSPRTGEGRNGIVVPGLAADGPLAQLAVSAARIPVAVAKGEELSAVHRPVEERRAKLEEMLRDIKEQTVKQEEWYRSQAAAFSATPISRAAKSPALSPGVAMSD</sequence>
<reference evidence="2 3" key="1">
    <citation type="journal article" date="2018" name="Front. Microbiol.">
        <title>Prospects for Fungal Bioremediation of Acidic Radioactive Waste Sites: Characterization and Genome Sequence of Rhodotorula taiwanensis MD1149.</title>
        <authorList>
            <person name="Tkavc R."/>
            <person name="Matrosova V.Y."/>
            <person name="Grichenko O.E."/>
            <person name="Gostincar C."/>
            <person name="Volpe R.P."/>
            <person name="Klimenkova P."/>
            <person name="Gaidamakova E.K."/>
            <person name="Zhou C.E."/>
            <person name="Stewart B.J."/>
            <person name="Lyman M.G."/>
            <person name="Malfatti S.A."/>
            <person name="Rubinfeld B."/>
            <person name="Courtot M."/>
            <person name="Singh J."/>
            <person name="Dalgard C.L."/>
            <person name="Hamilton T."/>
            <person name="Frey K.G."/>
            <person name="Gunde-Cimerman N."/>
            <person name="Dugan L."/>
            <person name="Daly M.J."/>
        </authorList>
    </citation>
    <scope>NUCLEOTIDE SEQUENCE [LARGE SCALE GENOMIC DNA]</scope>
    <source>
        <strain evidence="2 3">MD1149</strain>
    </source>
</reference>